<feature type="transmembrane region" description="Helical" evidence="1">
    <location>
        <begin position="62"/>
        <end position="84"/>
    </location>
</feature>
<dbReference type="KEGG" id="bcou:IC761_18165"/>
<dbReference type="AlphaFoldDB" id="A0A7S9CZP0"/>
<evidence type="ECO:0000256" key="1">
    <source>
        <dbReference type="SAM" id="Phobius"/>
    </source>
</evidence>
<dbReference type="RefSeq" id="WP_195798032.1">
    <property type="nucleotide sequence ID" value="NZ_CP061379.1"/>
</dbReference>
<accession>A0A7S9CZP0</accession>
<feature type="transmembrane region" description="Helical" evidence="1">
    <location>
        <begin position="20"/>
        <end position="42"/>
    </location>
</feature>
<dbReference type="EMBL" id="CP061379">
    <property type="protein sequence ID" value="QPF88477.1"/>
    <property type="molecule type" value="Genomic_DNA"/>
</dbReference>
<protein>
    <submittedName>
        <fullName evidence="2">Uncharacterized protein</fullName>
    </submittedName>
</protein>
<keyword evidence="3" id="KW-1185">Reference proteome</keyword>
<sequence>MTDHWKNPLREIRHHFTTALLIASMLVLDFAPVVVLFGLMMASEWLVRDQHWFVLGTPFEEIVNHIEVFLWIAFMGLGAVKILVRLGYSVLEMGKLKNMP</sequence>
<name>A0A7S9CZP0_9BRAD</name>
<keyword evidence="1" id="KW-1133">Transmembrane helix</keyword>
<gene>
    <name evidence="2" type="ORF">IC761_18165</name>
</gene>
<keyword evidence="1" id="KW-0812">Transmembrane</keyword>
<dbReference type="Proteomes" id="UP000594621">
    <property type="component" value="Chromosome"/>
</dbReference>
<proteinExistence type="predicted"/>
<keyword evidence="1" id="KW-0472">Membrane</keyword>
<reference evidence="2 3" key="1">
    <citation type="submission" date="2020-09" db="EMBL/GenBank/DDBJ databases">
        <title>Complete genomes of bradyrhizobia occurring on native shrubby legumes in Australia.</title>
        <authorList>
            <person name="Lafay B."/>
        </authorList>
    </citation>
    <scope>NUCLEOTIDE SEQUENCE [LARGE SCALE GENOMIC DNA]</scope>
    <source>
        <strain evidence="2 3">BDV5040</strain>
    </source>
</reference>
<organism evidence="2 3">
    <name type="scientific">Bradyrhizobium commune</name>
    <dbReference type="NCBI Taxonomy" id="83627"/>
    <lineage>
        <taxon>Bacteria</taxon>
        <taxon>Pseudomonadati</taxon>
        <taxon>Pseudomonadota</taxon>
        <taxon>Alphaproteobacteria</taxon>
        <taxon>Hyphomicrobiales</taxon>
        <taxon>Nitrobacteraceae</taxon>
        <taxon>Bradyrhizobium</taxon>
    </lineage>
</organism>
<evidence type="ECO:0000313" key="2">
    <source>
        <dbReference type="EMBL" id="QPF88477.1"/>
    </source>
</evidence>
<evidence type="ECO:0000313" key="3">
    <source>
        <dbReference type="Proteomes" id="UP000594621"/>
    </source>
</evidence>